<dbReference type="EMBL" id="LJSK01000188">
    <property type="protein sequence ID" value="KPI85424.1"/>
    <property type="molecule type" value="Genomic_DNA"/>
</dbReference>
<dbReference type="InterPro" id="IPR000571">
    <property type="entry name" value="Znf_CCCH"/>
</dbReference>
<keyword evidence="2" id="KW-0677">Repeat</keyword>
<dbReference type="GO" id="GO:0000398">
    <property type="term" value="P:mRNA splicing, via spliceosome"/>
    <property type="evidence" value="ECO:0007669"/>
    <property type="project" value="InterPro"/>
</dbReference>
<dbReference type="GO" id="GO:0008270">
    <property type="term" value="F:zinc ion binding"/>
    <property type="evidence" value="ECO:0007669"/>
    <property type="project" value="UniProtKB-KW"/>
</dbReference>
<evidence type="ECO:0000256" key="4">
    <source>
        <dbReference type="ARBA" id="ARBA00022833"/>
    </source>
</evidence>
<proteinExistence type="predicted"/>
<dbReference type="GO" id="GO:0089701">
    <property type="term" value="C:U2AF complex"/>
    <property type="evidence" value="ECO:0007669"/>
    <property type="project" value="InterPro"/>
</dbReference>
<dbReference type="AlphaFoldDB" id="A0A0N1IJ76"/>
<feature type="domain" description="C3H1-type" evidence="7">
    <location>
        <begin position="28"/>
        <end position="56"/>
    </location>
</feature>
<evidence type="ECO:0000313" key="9">
    <source>
        <dbReference type="EMBL" id="KPI85424.1"/>
    </source>
</evidence>
<keyword evidence="10" id="KW-1185">Reference proteome</keyword>
<organism evidence="9 10">
    <name type="scientific">Leptomonas seymouri</name>
    <dbReference type="NCBI Taxonomy" id="5684"/>
    <lineage>
        <taxon>Eukaryota</taxon>
        <taxon>Discoba</taxon>
        <taxon>Euglenozoa</taxon>
        <taxon>Kinetoplastea</taxon>
        <taxon>Metakinetoplastina</taxon>
        <taxon>Trypanosomatida</taxon>
        <taxon>Trypanosomatidae</taxon>
        <taxon>Leishmaniinae</taxon>
        <taxon>Leptomonas</taxon>
    </lineage>
</organism>
<dbReference type="InterPro" id="IPR012677">
    <property type="entry name" value="Nucleotide-bd_a/b_plait_sf"/>
</dbReference>
<keyword evidence="1 5" id="KW-0479">Metal-binding</keyword>
<keyword evidence="4 5" id="KW-0862">Zinc</keyword>
<feature type="region of interest" description="Disordered" evidence="6">
    <location>
        <begin position="1"/>
        <end position="29"/>
    </location>
</feature>
<dbReference type="PROSITE" id="PS50158">
    <property type="entry name" value="ZF_CCHC"/>
    <property type="match status" value="1"/>
</dbReference>
<dbReference type="CDD" id="cd12287">
    <property type="entry name" value="RRM_U2AF35_like"/>
    <property type="match status" value="1"/>
</dbReference>
<dbReference type="PANTHER" id="PTHR12620">
    <property type="entry name" value="U2 SNRNP AUXILIARY FACTOR, SMALL SUBUNIT"/>
    <property type="match status" value="1"/>
</dbReference>
<evidence type="ECO:0000313" key="10">
    <source>
        <dbReference type="Proteomes" id="UP000038009"/>
    </source>
</evidence>
<feature type="region of interest" description="Disordered" evidence="6">
    <location>
        <begin position="207"/>
        <end position="259"/>
    </location>
</feature>
<feature type="compositionally biased region" description="Basic and acidic residues" evidence="6">
    <location>
        <begin position="214"/>
        <end position="225"/>
    </location>
</feature>
<dbReference type="OrthoDB" id="423462at2759"/>
<dbReference type="Proteomes" id="UP000038009">
    <property type="component" value="Unassembled WGS sequence"/>
</dbReference>
<feature type="domain" description="C3H1-type" evidence="7">
    <location>
        <begin position="165"/>
        <end position="192"/>
    </location>
</feature>
<dbReference type="SUPFAM" id="SSF54928">
    <property type="entry name" value="RNA-binding domain, RBD"/>
    <property type="match status" value="1"/>
</dbReference>
<evidence type="ECO:0000256" key="5">
    <source>
        <dbReference type="PROSITE-ProRule" id="PRU00723"/>
    </source>
</evidence>
<evidence type="ECO:0000256" key="1">
    <source>
        <dbReference type="ARBA" id="ARBA00022723"/>
    </source>
</evidence>
<dbReference type="InterPro" id="IPR009145">
    <property type="entry name" value="U2AF_small"/>
</dbReference>
<evidence type="ECO:0000256" key="2">
    <source>
        <dbReference type="ARBA" id="ARBA00022737"/>
    </source>
</evidence>
<feature type="zinc finger region" description="C3H1-type" evidence="5">
    <location>
        <begin position="28"/>
        <end position="56"/>
    </location>
</feature>
<dbReference type="PRINTS" id="PR01848">
    <property type="entry name" value="U2AUXFACTOR"/>
</dbReference>
<dbReference type="GO" id="GO:0003723">
    <property type="term" value="F:RNA binding"/>
    <property type="evidence" value="ECO:0007669"/>
    <property type="project" value="InterPro"/>
</dbReference>
<feature type="domain" description="CCHC-type" evidence="8">
    <location>
        <begin position="243"/>
        <end position="257"/>
    </location>
</feature>
<evidence type="ECO:0000256" key="6">
    <source>
        <dbReference type="SAM" id="MobiDB-lite"/>
    </source>
</evidence>
<name>A0A0N1IJ76_LEPSE</name>
<comment type="caution">
    <text evidence="9">The sequence shown here is derived from an EMBL/GenBank/DDBJ whole genome shotgun (WGS) entry which is preliminary data.</text>
</comment>
<keyword evidence="3 5" id="KW-0863">Zinc-finger</keyword>
<protein>
    <submittedName>
        <fullName evidence="9">Putative U2 splicing auxiliary factor</fullName>
    </submittedName>
</protein>
<dbReference type="VEuPathDB" id="TriTrypDB:Lsey_0188_0090"/>
<accession>A0A0N1IJ76</accession>
<feature type="zinc finger region" description="C3H1-type" evidence="5">
    <location>
        <begin position="165"/>
        <end position="192"/>
    </location>
</feature>
<dbReference type="PROSITE" id="PS50103">
    <property type="entry name" value="ZF_C3H1"/>
    <property type="match status" value="2"/>
</dbReference>
<evidence type="ECO:0000256" key="3">
    <source>
        <dbReference type="ARBA" id="ARBA00022771"/>
    </source>
</evidence>
<evidence type="ECO:0000259" key="8">
    <source>
        <dbReference type="PROSITE" id="PS50158"/>
    </source>
</evidence>
<gene>
    <name evidence="9" type="ORF">ABL78_5514</name>
</gene>
<sequence>MNSPYHAPSTGVGAHASGINSHSSGPKNSSSDRCVFFFKMGACRHGEQCTKLHHHPDSSPTVLFPMMYPNPHAVVHIKDREWSVEFEKKYLKKHFERFYKEVWRTFMEFGRIAELRVVSNLGDHLLGNVYIRFDDPQVAARIVRELYSKKLNQIIVLPELSPVTNFVEACCKEDLEGRCQRGEQCNYLHIMKVSRKLLEKLEKEQSKYWKKKERHADGNSEERKRERSRSRSKSPTDARGEACHICGQSSHASRDCPMK</sequence>
<dbReference type="SMART" id="SM00356">
    <property type="entry name" value="ZnF_C3H1"/>
    <property type="match status" value="2"/>
</dbReference>
<dbReference type="OMA" id="MIDTRQA"/>
<evidence type="ECO:0000259" key="7">
    <source>
        <dbReference type="PROSITE" id="PS50103"/>
    </source>
</evidence>
<dbReference type="InterPro" id="IPR035979">
    <property type="entry name" value="RBD_domain_sf"/>
</dbReference>
<dbReference type="InterPro" id="IPR001878">
    <property type="entry name" value="Znf_CCHC"/>
</dbReference>
<dbReference type="Gene3D" id="3.30.70.330">
    <property type="match status" value="1"/>
</dbReference>
<reference evidence="9 10" key="1">
    <citation type="journal article" date="2015" name="PLoS Pathog.">
        <title>Leptomonas seymouri: Adaptations to the Dixenous Life Cycle Analyzed by Genome Sequencing, Transcriptome Profiling and Co-infection with Leishmania donovani.</title>
        <authorList>
            <person name="Kraeva N."/>
            <person name="Butenko A."/>
            <person name="Hlavacova J."/>
            <person name="Kostygov A."/>
            <person name="Myskova J."/>
            <person name="Grybchuk D."/>
            <person name="Lestinova T."/>
            <person name="Votypka J."/>
            <person name="Volf P."/>
            <person name="Opperdoes F."/>
            <person name="Flegontov P."/>
            <person name="Lukes J."/>
            <person name="Yurchenko V."/>
        </authorList>
    </citation>
    <scope>NUCLEOTIDE SEQUENCE [LARGE SCALE GENOMIC DNA]</scope>
    <source>
        <strain evidence="9 10">ATCC 30220</strain>
    </source>
</reference>